<evidence type="ECO:0000256" key="4">
    <source>
        <dbReference type="ARBA" id="ARBA00023242"/>
    </source>
</evidence>
<dbReference type="SUPFAM" id="SSF49417">
    <property type="entry name" value="p53-like transcription factors"/>
    <property type="match status" value="1"/>
</dbReference>
<sequence>RMFPVLHFLIGGLDPDRKYRVYVGMDLADEHHWKFQAGKWVSCGAAEPLST</sequence>
<organism evidence="7 8">
    <name type="scientific">Biomphalaria pfeifferi</name>
    <name type="common">Bloodfluke planorb</name>
    <name type="synonym">Freshwater snail</name>
    <dbReference type="NCBI Taxonomy" id="112525"/>
    <lineage>
        <taxon>Eukaryota</taxon>
        <taxon>Metazoa</taxon>
        <taxon>Spiralia</taxon>
        <taxon>Lophotrochozoa</taxon>
        <taxon>Mollusca</taxon>
        <taxon>Gastropoda</taxon>
        <taxon>Heterobranchia</taxon>
        <taxon>Euthyneura</taxon>
        <taxon>Panpulmonata</taxon>
        <taxon>Hygrophila</taxon>
        <taxon>Lymnaeoidea</taxon>
        <taxon>Planorbidae</taxon>
        <taxon>Biomphalaria</taxon>
    </lineage>
</organism>
<dbReference type="InterPro" id="IPR008967">
    <property type="entry name" value="p53-like_TF_DNA-bd_sf"/>
</dbReference>
<keyword evidence="3" id="KW-0804">Transcription</keyword>
<keyword evidence="1" id="KW-0805">Transcription regulation</keyword>
<name>A0AAD8C4F2_BIOPF</name>
<feature type="non-terminal residue" evidence="7">
    <location>
        <position position="1"/>
    </location>
</feature>
<dbReference type="GO" id="GO:0045893">
    <property type="term" value="P:positive regulation of DNA-templated transcription"/>
    <property type="evidence" value="ECO:0007669"/>
    <property type="project" value="InterPro"/>
</dbReference>
<reference evidence="7" key="1">
    <citation type="journal article" date="2023" name="PLoS Negl. Trop. Dis.">
        <title>A genome sequence for Biomphalaria pfeifferi, the major vector snail for the human-infecting parasite Schistosoma mansoni.</title>
        <authorList>
            <person name="Bu L."/>
            <person name="Lu L."/>
            <person name="Laidemitt M.R."/>
            <person name="Zhang S.M."/>
            <person name="Mutuku M."/>
            <person name="Mkoji G."/>
            <person name="Steinauer M."/>
            <person name="Loker E.S."/>
        </authorList>
    </citation>
    <scope>NUCLEOTIDE SEQUENCE</scope>
    <source>
        <strain evidence="7">KasaAsao</strain>
    </source>
</reference>
<dbReference type="Gene3D" id="2.60.40.820">
    <property type="entry name" value="Transcription factor, T-box"/>
    <property type="match status" value="1"/>
</dbReference>
<evidence type="ECO:0000256" key="3">
    <source>
        <dbReference type="ARBA" id="ARBA00023163"/>
    </source>
</evidence>
<dbReference type="EMBL" id="JASAOG010000011">
    <property type="protein sequence ID" value="KAK0066311.1"/>
    <property type="molecule type" value="Genomic_DNA"/>
</dbReference>
<comment type="subcellular location">
    <subcellularLocation>
        <location evidence="5">Nucleus</location>
    </subcellularLocation>
</comment>
<evidence type="ECO:0000256" key="1">
    <source>
        <dbReference type="ARBA" id="ARBA00023015"/>
    </source>
</evidence>
<dbReference type="PROSITE" id="PS50252">
    <property type="entry name" value="TBOX_3"/>
    <property type="match status" value="1"/>
</dbReference>
<dbReference type="GO" id="GO:0005634">
    <property type="term" value="C:nucleus"/>
    <property type="evidence" value="ECO:0007669"/>
    <property type="project" value="UniProtKB-SubCell"/>
</dbReference>
<dbReference type="Pfam" id="PF00907">
    <property type="entry name" value="T-box"/>
    <property type="match status" value="1"/>
</dbReference>
<keyword evidence="8" id="KW-1185">Reference proteome</keyword>
<dbReference type="PANTHER" id="PTHR11267">
    <property type="entry name" value="T-BOX PROTEIN-RELATED"/>
    <property type="match status" value="1"/>
</dbReference>
<evidence type="ECO:0000256" key="5">
    <source>
        <dbReference type="PROSITE-ProRule" id="PRU00201"/>
    </source>
</evidence>
<dbReference type="GO" id="GO:0000978">
    <property type="term" value="F:RNA polymerase II cis-regulatory region sequence-specific DNA binding"/>
    <property type="evidence" value="ECO:0007669"/>
    <property type="project" value="InterPro"/>
</dbReference>
<dbReference type="InterPro" id="IPR001699">
    <property type="entry name" value="TF_T-box"/>
</dbReference>
<comment type="caution">
    <text evidence="5">Lacks conserved residue(s) required for the propagation of feature annotation.</text>
</comment>
<feature type="domain" description="T-box" evidence="6">
    <location>
        <begin position="1"/>
        <end position="51"/>
    </location>
</feature>
<keyword evidence="2 5" id="KW-0238">DNA-binding</keyword>
<dbReference type="Proteomes" id="UP001233172">
    <property type="component" value="Unassembled WGS sequence"/>
</dbReference>
<protein>
    <submittedName>
        <fullName evidence="7">T-box brain protein 1</fullName>
    </submittedName>
</protein>
<evidence type="ECO:0000313" key="8">
    <source>
        <dbReference type="Proteomes" id="UP001233172"/>
    </source>
</evidence>
<evidence type="ECO:0000256" key="2">
    <source>
        <dbReference type="ARBA" id="ARBA00023125"/>
    </source>
</evidence>
<comment type="caution">
    <text evidence="7">The sequence shown here is derived from an EMBL/GenBank/DDBJ whole genome shotgun (WGS) entry which is preliminary data.</text>
</comment>
<proteinExistence type="predicted"/>
<dbReference type="InterPro" id="IPR046360">
    <property type="entry name" value="T-box_DNA-bd"/>
</dbReference>
<feature type="non-terminal residue" evidence="7">
    <location>
        <position position="51"/>
    </location>
</feature>
<accession>A0AAD8C4F2</accession>
<dbReference type="GO" id="GO:0000785">
    <property type="term" value="C:chromatin"/>
    <property type="evidence" value="ECO:0007669"/>
    <property type="project" value="TreeGrafter"/>
</dbReference>
<dbReference type="GO" id="GO:0001708">
    <property type="term" value="P:cell fate specification"/>
    <property type="evidence" value="ECO:0007669"/>
    <property type="project" value="TreeGrafter"/>
</dbReference>
<reference evidence="7" key="2">
    <citation type="submission" date="2023-04" db="EMBL/GenBank/DDBJ databases">
        <authorList>
            <person name="Bu L."/>
            <person name="Lu L."/>
            <person name="Laidemitt M.R."/>
            <person name="Zhang S.M."/>
            <person name="Mutuku M."/>
            <person name="Mkoji G."/>
            <person name="Steinauer M."/>
            <person name="Loker E.S."/>
        </authorList>
    </citation>
    <scope>NUCLEOTIDE SEQUENCE</scope>
    <source>
        <strain evidence="7">KasaAsao</strain>
        <tissue evidence="7">Whole Snail</tissue>
    </source>
</reference>
<dbReference type="GO" id="GO:0000981">
    <property type="term" value="F:DNA-binding transcription factor activity, RNA polymerase II-specific"/>
    <property type="evidence" value="ECO:0007669"/>
    <property type="project" value="TreeGrafter"/>
</dbReference>
<gene>
    <name evidence="7" type="ORF">Bpfe_004432</name>
</gene>
<dbReference type="PANTHER" id="PTHR11267:SF201">
    <property type="entry name" value="T-BOX DOMAIN-CONTAINING PROTEIN"/>
    <property type="match status" value="1"/>
</dbReference>
<evidence type="ECO:0000313" key="7">
    <source>
        <dbReference type="EMBL" id="KAK0066311.1"/>
    </source>
</evidence>
<dbReference type="InterPro" id="IPR036960">
    <property type="entry name" value="T-box_sf"/>
</dbReference>
<dbReference type="AlphaFoldDB" id="A0AAD8C4F2"/>
<keyword evidence="4 5" id="KW-0539">Nucleus</keyword>
<evidence type="ECO:0000259" key="6">
    <source>
        <dbReference type="PROSITE" id="PS50252"/>
    </source>
</evidence>